<evidence type="ECO:0000313" key="1">
    <source>
        <dbReference type="EMBL" id="MET4757316.1"/>
    </source>
</evidence>
<accession>A0ABV2SHQ9</accession>
<protein>
    <recommendedName>
        <fullName evidence="3">Peptidase C58 YopT-type domain-containing protein</fullName>
    </recommendedName>
</protein>
<dbReference type="EMBL" id="JBEWTB010000002">
    <property type="protein sequence ID" value="MET4757316.1"/>
    <property type="molecule type" value="Genomic_DNA"/>
</dbReference>
<dbReference type="InterPro" id="IPR038765">
    <property type="entry name" value="Papain-like_cys_pep_sf"/>
</dbReference>
<dbReference type="SUPFAM" id="SSF54001">
    <property type="entry name" value="Cysteine proteinases"/>
    <property type="match status" value="1"/>
</dbReference>
<organism evidence="1 2">
    <name type="scientific">Endozoicomonas lisbonensis</name>
    <dbReference type="NCBI Taxonomy" id="3120522"/>
    <lineage>
        <taxon>Bacteria</taxon>
        <taxon>Pseudomonadati</taxon>
        <taxon>Pseudomonadota</taxon>
        <taxon>Gammaproteobacteria</taxon>
        <taxon>Oceanospirillales</taxon>
        <taxon>Endozoicomonadaceae</taxon>
        <taxon>Endozoicomonas</taxon>
    </lineage>
</organism>
<proteinExistence type="predicted"/>
<sequence>MNNEYATFRQSVWRMVSPNSSLRVYTELPCSSFSKIESHRIPEILEDLSNMLFEKIFSTANNYSVNAHWNKKNLSPVYNNSGICSGMVVTWLKKSITSEGRGVQSAAEFDFESISIIQASYAWKHTFPSKALSYSAGIPFLLQSQNLISLDSTSGEMNKSSSAGYISNWVLEKTGHFILLYFNGMGDDSLYNGHAIGFRFENGILELFNPNEGLYRYFGVSPFELDINVLFWEQYGNFEGKWYLHKVGLDM</sequence>
<evidence type="ECO:0000313" key="2">
    <source>
        <dbReference type="Proteomes" id="UP001549366"/>
    </source>
</evidence>
<gene>
    <name evidence="1" type="ORF">V5J35_002508</name>
</gene>
<dbReference type="Proteomes" id="UP001549366">
    <property type="component" value="Unassembled WGS sequence"/>
</dbReference>
<comment type="caution">
    <text evidence="1">The sequence shown here is derived from an EMBL/GenBank/DDBJ whole genome shotgun (WGS) entry which is preliminary data.</text>
</comment>
<reference evidence="1 2" key="1">
    <citation type="submission" date="2024-06" db="EMBL/GenBank/DDBJ databases">
        <title>Genomic Encyclopedia of Type Strains, Phase V (KMG-V): Genome sequencing to study the core and pangenomes of soil and plant-associated prokaryotes.</title>
        <authorList>
            <person name="Whitman W."/>
        </authorList>
    </citation>
    <scope>NUCLEOTIDE SEQUENCE [LARGE SCALE GENOMIC DNA]</scope>
    <source>
        <strain evidence="1 2">NE40</strain>
    </source>
</reference>
<keyword evidence="2" id="KW-1185">Reference proteome</keyword>
<name>A0ABV2SHQ9_9GAMM</name>
<dbReference type="Gene3D" id="3.90.70.20">
    <property type="match status" value="1"/>
</dbReference>
<evidence type="ECO:0008006" key="3">
    <source>
        <dbReference type="Google" id="ProtNLM"/>
    </source>
</evidence>